<name>C3YUU5_BRAFL</name>
<accession>C3YUU5</accession>
<keyword evidence="1" id="KW-0430">Lectin</keyword>
<proteinExistence type="inferred from homology"/>
<sequence>MTHAQLKAVPLGVCKPKLLLFVSFWAKDSVIHRTKYDWEPVTGCFTSASVGRAGVWTVDSDGHVYHRAGTFLNETSPGEEWVHIPAPTLQRVAVGDGIIWGLDSNNRVFANVLPTPVGRDVCQVGLAGQSRCYAVQNGNRISPEEQKSHDGTGNGNGSADVEDFLPGFYGLLSVVKKI</sequence>
<dbReference type="InParanoid" id="C3YUU5"/>
<evidence type="ECO:0000256" key="2">
    <source>
        <dbReference type="ARBA" id="ARBA00038331"/>
    </source>
</evidence>
<protein>
    <submittedName>
        <fullName evidence="3">Uncharacterized protein</fullName>
    </submittedName>
</protein>
<dbReference type="GO" id="GO:0030246">
    <property type="term" value="F:carbohydrate binding"/>
    <property type="evidence" value="ECO:0007669"/>
    <property type="project" value="UniProtKB-KW"/>
</dbReference>
<dbReference type="EMBL" id="GG666554">
    <property type="protein sequence ID" value="EEN55996.1"/>
    <property type="molecule type" value="Genomic_DNA"/>
</dbReference>
<dbReference type="PANTHER" id="PTHR23250:SF3">
    <property type="entry name" value="FISH-EGG LECTIN-LIKE ISOFORM X1-RELATED"/>
    <property type="match status" value="1"/>
</dbReference>
<evidence type="ECO:0000313" key="3">
    <source>
        <dbReference type="EMBL" id="EEN55996.1"/>
    </source>
</evidence>
<gene>
    <name evidence="3" type="ORF">BRAFLDRAFT_74102</name>
</gene>
<dbReference type="PANTHER" id="PTHR23250">
    <property type="entry name" value="DYSFERLIN-RELATED"/>
    <property type="match status" value="1"/>
</dbReference>
<dbReference type="Pfam" id="PF19193">
    <property type="entry name" value="Tectonin"/>
    <property type="match status" value="1"/>
</dbReference>
<dbReference type="AlphaFoldDB" id="C3YUU5"/>
<reference evidence="3" key="1">
    <citation type="journal article" date="2008" name="Nature">
        <title>The amphioxus genome and the evolution of the chordate karyotype.</title>
        <authorList>
            <consortium name="US DOE Joint Genome Institute (JGI-PGF)"/>
            <person name="Putnam N.H."/>
            <person name="Butts T."/>
            <person name="Ferrier D.E.K."/>
            <person name="Furlong R.F."/>
            <person name="Hellsten U."/>
            <person name="Kawashima T."/>
            <person name="Robinson-Rechavi M."/>
            <person name="Shoguchi E."/>
            <person name="Terry A."/>
            <person name="Yu J.-K."/>
            <person name="Benito-Gutierrez E.L."/>
            <person name="Dubchak I."/>
            <person name="Garcia-Fernandez J."/>
            <person name="Gibson-Brown J.J."/>
            <person name="Grigoriev I.V."/>
            <person name="Horton A.C."/>
            <person name="de Jong P.J."/>
            <person name="Jurka J."/>
            <person name="Kapitonov V.V."/>
            <person name="Kohara Y."/>
            <person name="Kuroki Y."/>
            <person name="Lindquist E."/>
            <person name="Lucas S."/>
            <person name="Osoegawa K."/>
            <person name="Pennacchio L.A."/>
            <person name="Salamov A.A."/>
            <person name="Satou Y."/>
            <person name="Sauka-Spengler T."/>
            <person name="Schmutz J."/>
            <person name="Shin-I T."/>
            <person name="Toyoda A."/>
            <person name="Bronner-Fraser M."/>
            <person name="Fujiyama A."/>
            <person name="Holland L.Z."/>
            <person name="Holland P.W.H."/>
            <person name="Satoh N."/>
            <person name="Rokhsar D.S."/>
        </authorList>
    </citation>
    <scope>NUCLEOTIDE SEQUENCE [LARGE SCALE GENOMIC DNA]</scope>
    <source>
        <strain evidence="3">S238N-H82</strain>
        <tissue evidence="3">Testes</tissue>
    </source>
</reference>
<dbReference type="InterPro" id="IPR006624">
    <property type="entry name" value="Beta-propeller_rpt_TECPR"/>
</dbReference>
<dbReference type="SMART" id="SM00706">
    <property type="entry name" value="TECPR"/>
    <property type="match status" value="2"/>
</dbReference>
<dbReference type="InterPro" id="IPR051513">
    <property type="entry name" value="Tectonin_beta-prop"/>
</dbReference>
<organism>
    <name type="scientific">Branchiostoma floridae</name>
    <name type="common">Florida lancelet</name>
    <name type="synonym">Amphioxus</name>
    <dbReference type="NCBI Taxonomy" id="7739"/>
    <lineage>
        <taxon>Eukaryota</taxon>
        <taxon>Metazoa</taxon>
        <taxon>Chordata</taxon>
        <taxon>Cephalochordata</taxon>
        <taxon>Leptocardii</taxon>
        <taxon>Amphioxiformes</taxon>
        <taxon>Branchiostomatidae</taxon>
        <taxon>Branchiostoma</taxon>
    </lineage>
</organism>
<comment type="similarity">
    <text evidence="2">Belongs to the tectonin family.</text>
</comment>
<evidence type="ECO:0000256" key="1">
    <source>
        <dbReference type="ARBA" id="ARBA00022734"/>
    </source>
</evidence>